<keyword evidence="1" id="KW-1133">Transmembrane helix</keyword>
<dbReference type="InterPro" id="IPR005883">
    <property type="entry name" value="PilM"/>
</dbReference>
<keyword evidence="1" id="KW-0472">Membrane</keyword>
<dbReference type="Pfam" id="PF11104">
    <property type="entry name" value="PilM_2"/>
    <property type="match status" value="1"/>
</dbReference>
<dbReference type="SUPFAM" id="SSF53067">
    <property type="entry name" value="Actin-like ATPase domain"/>
    <property type="match status" value="2"/>
</dbReference>
<comment type="caution">
    <text evidence="2">The sequence shown here is derived from an EMBL/GenBank/DDBJ whole genome shotgun (WGS) entry which is preliminary data.</text>
</comment>
<dbReference type="InterPro" id="IPR043129">
    <property type="entry name" value="ATPase_NBD"/>
</dbReference>
<dbReference type="Proteomes" id="UP001320876">
    <property type="component" value="Unassembled WGS sequence"/>
</dbReference>
<evidence type="ECO:0000313" key="3">
    <source>
        <dbReference type="Proteomes" id="UP001320876"/>
    </source>
</evidence>
<evidence type="ECO:0000313" key="2">
    <source>
        <dbReference type="EMBL" id="MCW1922947.1"/>
    </source>
</evidence>
<accession>A0ABT3GH45</accession>
<reference evidence="2 3" key="1">
    <citation type="submission" date="2022-10" db="EMBL/GenBank/DDBJ databases">
        <title>Luteolibacter arcticus strain CCTCC AB 2014275, whole genome shotgun sequencing project.</title>
        <authorList>
            <person name="Zhao G."/>
            <person name="Shen L."/>
        </authorList>
    </citation>
    <scope>NUCLEOTIDE SEQUENCE [LARGE SCALE GENOMIC DNA]</scope>
    <source>
        <strain evidence="2 3">CCTCC AB 2014275</strain>
    </source>
</reference>
<sequence length="624" mass="67427">MADTQSSIALNIGSQRVSMAVFEPSKSGGLVLKAYDSEVILADPSTEASRPAQIGFAIGQLAQRLKAGKARVRYAVSGQSVFTRFVKLPPLGDDDIEQLVTFEAQQHVPFPLNEVVWDYEILESAGEKEVVIVAIKAESLDELNESVTSSGLTTAEVDVAPMALYNAFRAAYPAVSEPVLLIDIGAKSTDLLYIEGKRFFTRSVNRGGVSITSAISKEYGVSFPEAEGHKTHGGLVALGGGHTEQLDETTAALATTIRNALGQLPAEIARTTNYYRSQQGGNAPKRIILAGGGANLPYTKEFFEEKLHLPVEFFNPVGAVAVGKNVDTDKLGREAHLMGELIGLGLRATGKSSINIDLVPTKVQAARQVEKQKPFFIGAAAAFLVGLAAWAVLGSLAAAKAKDEAQKMTEQKDQLKSVADPIESQFKKEDQLVALATQYTDTEAARTFWPELIQEIQAGFASDSAWITDFDPVFNYNPLGTPEDIKKSKSTVKSEFFTAGYGVTGLENIKIEQKVDSRGKPVKLAPGEKEPIAAANAIRLKGFWRAGEGNPRGSNLIYDLIKRLRDNPQHLRFTAVGTDPKGKPMDVTLEDPQLVKQLESAPLESEFAAPFEVIIPLSREVPIK</sequence>
<dbReference type="CDD" id="cd24049">
    <property type="entry name" value="ASKHA_NBD_PilM"/>
    <property type="match status" value="1"/>
</dbReference>
<organism evidence="2 3">
    <name type="scientific">Luteolibacter arcticus</name>
    <dbReference type="NCBI Taxonomy" id="1581411"/>
    <lineage>
        <taxon>Bacteria</taxon>
        <taxon>Pseudomonadati</taxon>
        <taxon>Verrucomicrobiota</taxon>
        <taxon>Verrucomicrobiia</taxon>
        <taxon>Verrucomicrobiales</taxon>
        <taxon>Verrucomicrobiaceae</taxon>
        <taxon>Luteolibacter</taxon>
    </lineage>
</organism>
<dbReference type="InterPro" id="IPR050696">
    <property type="entry name" value="FtsA/MreB"/>
</dbReference>
<name>A0ABT3GH45_9BACT</name>
<feature type="transmembrane region" description="Helical" evidence="1">
    <location>
        <begin position="375"/>
        <end position="399"/>
    </location>
</feature>
<evidence type="ECO:0000256" key="1">
    <source>
        <dbReference type="SAM" id="Phobius"/>
    </source>
</evidence>
<gene>
    <name evidence="2" type="primary">pilM</name>
    <name evidence="2" type="ORF">OKA05_10325</name>
</gene>
<dbReference type="NCBIfam" id="NF045709">
    <property type="entry name" value="Amuc_1101_fam"/>
    <property type="match status" value="1"/>
</dbReference>
<dbReference type="InterPro" id="IPR054809">
    <property type="entry name" value="Amuc_1101-like"/>
</dbReference>
<dbReference type="PANTHER" id="PTHR32432:SF3">
    <property type="entry name" value="ETHANOLAMINE UTILIZATION PROTEIN EUTJ"/>
    <property type="match status" value="1"/>
</dbReference>
<dbReference type="PANTHER" id="PTHR32432">
    <property type="entry name" value="CELL DIVISION PROTEIN FTSA-RELATED"/>
    <property type="match status" value="1"/>
</dbReference>
<proteinExistence type="predicted"/>
<protein>
    <submittedName>
        <fullName evidence="2">Type IV pilus assembly protein PilM</fullName>
    </submittedName>
</protein>
<dbReference type="RefSeq" id="WP_264487053.1">
    <property type="nucleotide sequence ID" value="NZ_JAPDDT010000003.1"/>
</dbReference>
<keyword evidence="3" id="KW-1185">Reference proteome</keyword>
<dbReference type="NCBIfam" id="TIGR01175">
    <property type="entry name" value="pilM"/>
    <property type="match status" value="1"/>
</dbReference>
<dbReference type="Gene3D" id="3.30.1490.300">
    <property type="match status" value="1"/>
</dbReference>
<keyword evidence="1" id="KW-0812">Transmembrane</keyword>
<dbReference type="Gene3D" id="3.30.420.40">
    <property type="match status" value="2"/>
</dbReference>
<dbReference type="EMBL" id="JAPDDT010000003">
    <property type="protein sequence ID" value="MCW1922947.1"/>
    <property type="molecule type" value="Genomic_DNA"/>
</dbReference>